<proteinExistence type="predicted"/>
<evidence type="ECO:0000313" key="2">
    <source>
        <dbReference type="Proteomes" id="UP000240400"/>
    </source>
</evidence>
<organism evidence="1 2">
    <name type="scientific">Staphylococcus nepalensis</name>
    <dbReference type="NCBI Taxonomy" id="214473"/>
    <lineage>
        <taxon>Bacteria</taxon>
        <taxon>Bacillati</taxon>
        <taxon>Bacillota</taxon>
        <taxon>Bacilli</taxon>
        <taxon>Bacillales</taxon>
        <taxon>Staphylococcaceae</taxon>
        <taxon>Staphylococcus</taxon>
    </lineage>
</organism>
<protein>
    <submittedName>
        <fullName evidence="1">Uncharacterized protein</fullName>
    </submittedName>
</protein>
<reference evidence="1 2" key="1">
    <citation type="journal article" date="2016" name="Front. Microbiol.">
        <title>Comprehensive Phylogenetic Analysis of Bovine Non-aureus Staphylococci Species Based on Whole-Genome Sequencing.</title>
        <authorList>
            <person name="Naushad S."/>
            <person name="Barkema H.W."/>
            <person name="Luby C."/>
            <person name="Condas L.A."/>
            <person name="Nobrega D.B."/>
            <person name="Carson D.A."/>
            <person name="De Buck J."/>
        </authorList>
    </citation>
    <scope>NUCLEOTIDE SEQUENCE [LARGE SCALE GENOMIC DNA]</scope>
    <source>
        <strain evidence="1 2">SNUC 4337</strain>
    </source>
</reference>
<comment type="caution">
    <text evidence="1">The sequence shown here is derived from an EMBL/GenBank/DDBJ whole genome shotgun (WGS) entry which is preliminary data.</text>
</comment>
<dbReference type="AlphaFoldDB" id="A0A2T4SD86"/>
<sequence length="68" mass="7764">MKTIIKGAIAILIILGAVKTFQEHNVAAETKHYYQQFKDGEILQNIENVNFDSFKNISVDDFIPADFF</sequence>
<accession>A0A2T4SD86</accession>
<name>A0A2T4SD86_9STAP</name>
<gene>
    <name evidence="1" type="ORF">BUZ61_02355</name>
</gene>
<dbReference type="Proteomes" id="UP000240400">
    <property type="component" value="Unassembled WGS sequence"/>
</dbReference>
<dbReference type="EMBL" id="PZHR01000006">
    <property type="protein sequence ID" value="PTK60433.1"/>
    <property type="molecule type" value="Genomic_DNA"/>
</dbReference>
<dbReference type="RefSeq" id="WP_107643954.1">
    <property type="nucleotide sequence ID" value="NZ_PZHR01000006.1"/>
</dbReference>
<dbReference type="OrthoDB" id="2402198at2"/>
<evidence type="ECO:0000313" key="1">
    <source>
        <dbReference type="EMBL" id="PTK60433.1"/>
    </source>
</evidence>